<keyword evidence="1" id="KW-0472">Membrane</keyword>
<feature type="transmembrane region" description="Helical" evidence="1">
    <location>
        <begin position="16"/>
        <end position="35"/>
    </location>
</feature>
<feature type="transmembrane region" description="Helical" evidence="1">
    <location>
        <begin position="41"/>
        <end position="62"/>
    </location>
</feature>
<evidence type="ECO:0000313" key="2">
    <source>
        <dbReference type="EMBL" id="QJA48514.1"/>
    </source>
</evidence>
<protein>
    <submittedName>
        <fullName evidence="2">Uncharacterized protein</fullName>
    </submittedName>
</protein>
<keyword evidence="1" id="KW-1133">Transmembrane helix</keyword>
<sequence>METLKQILALLSGKKNIIAGLITTTSAFLTLQGVISAELATYINAISLLTFGSASIATRQILYKK</sequence>
<reference evidence="2" key="1">
    <citation type="submission" date="2020-03" db="EMBL/GenBank/DDBJ databases">
        <title>The deep terrestrial virosphere.</title>
        <authorList>
            <person name="Holmfeldt K."/>
            <person name="Nilsson E."/>
            <person name="Simone D."/>
            <person name="Lopez-Fernandez M."/>
            <person name="Wu X."/>
            <person name="de Brujin I."/>
            <person name="Lundin D."/>
            <person name="Andersson A."/>
            <person name="Bertilsson S."/>
            <person name="Dopson M."/>
        </authorList>
    </citation>
    <scope>NUCLEOTIDE SEQUENCE</scope>
    <source>
        <strain evidence="2">TM448A00980</strain>
        <strain evidence="3">TM448B00537</strain>
    </source>
</reference>
<proteinExistence type="predicted"/>
<dbReference type="EMBL" id="MT144629">
    <property type="protein sequence ID" value="QJH95808.1"/>
    <property type="molecule type" value="Genomic_DNA"/>
</dbReference>
<dbReference type="EMBL" id="MT144088">
    <property type="protein sequence ID" value="QJA48514.1"/>
    <property type="molecule type" value="Genomic_DNA"/>
</dbReference>
<evidence type="ECO:0000256" key="1">
    <source>
        <dbReference type="SAM" id="Phobius"/>
    </source>
</evidence>
<organism evidence="2">
    <name type="scientific">viral metagenome</name>
    <dbReference type="NCBI Taxonomy" id="1070528"/>
    <lineage>
        <taxon>unclassified sequences</taxon>
        <taxon>metagenomes</taxon>
        <taxon>organismal metagenomes</taxon>
    </lineage>
</organism>
<dbReference type="AlphaFoldDB" id="A0A6H1ZLS6"/>
<accession>A0A6H1ZLS6</accession>
<name>A0A6H1ZLS6_9ZZZZ</name>
<evidence type="ECO:0000313" key="3">
    <source>
        <dbReference type="EMBL" id="QJH95808.1"/>
    </source>
</evidence>
<gene>
    <name evidence="2" type="ORF">TM448A00980_0007</name>
    <name evidence="3" type="ORF">TM448B00537_0028</name>
</gene>
<keyword evidence="1" id="KW-0812">Transmembrane</keyword>